<dbReference type="InterPro" id="IPR010401">
    <property type="entry name" value="AGL/Gdb1"/>
</dbReference>
<evidence type="ECO:0000256" key="4">
    <source>
        <dbReference type="ARBA" id="ARBA00004496"/>
    </source>
</evidence>
<evidence type="ECO:0000256" key="3">
    <source>
        <dbReference type="ARBA" id="ARBA00003530"/>
    </source>
</evidence>
<dbReference type="GO" id="GO:0004134">
    <property type="term" value="F:4-alpha-glucanotransferase activity"/>
    <property type="evidence" value="ECO:0007669"/>
    <property type="project" value="UniProtKB-EC"/>
</dbReference>
<dbReference type="KEGG" id="vde:111244580"/>
<keyword evidence="14" id="KW-0326">Glycosidase</keyword>
<dbReference type="InParanoid" id="A0A7M7J6K7"/>
<dbReference type="Pfam" id="PF14701">
    <property type="entry name" value="hDGE_amylase"/>
    <property type="match status" value="1"/>
</dbReference>
<dbReference type="InterPro" id="IPR032792">
    <property type="entry name" value="AGL_glucanoTrfase"/>
</dbReference>
<evidence type="ECO:0000313" key="22">
    <source>
        <dbReference type="Proteomes" id="UP000594260"/>
    </source>
</evidence>
<dbReference type="FunFam" id="3.20.20.80:FF:000108">
    <property type="entry name" value="glycogen debranching enzyme"/>
    <property type="match status" value="1"/>
</dbReference>
<evidence type="ECO:0000256" key="12">
    <source>
        <dbReference type="ARBA" id="ARBA00023056"/>
    </source>
</evidence>
<dbReference type="InterPro" id="IPR032790">
    <property type="entry name" value="GDE_C"/>
</dbReference>
<keyword evidence="12" id="KW-0320">Glycogen biosynthesis</keyword>
<evidence type="ECO:0000256" key="8">
    <source>
        <dbReference type="ARBA" id="ARBA00022490"/>
    </source>
</evidence>
<dbReference type="InterPro" id="IPR012341">
    <property type="entry name" value="6hp_glycosidase-like_sf"/>
</dbReference>
<dbReference type="PANTHER" id="PTHR10569:SF2">
    <property type="entry name" value="GLYCOGEN DEBRANCHING ENZYME"/>
    <property type="match status" value="1"/>
</dbReference>
<evidence type="ECO:0000256" key="10">
    <source>
        <dbReference type="ARBA" id="ARBA00022679"/>
    </source>
</evidence>
<dbReference type="InterPro" id="IPR017853">
    <property type="entry name" value="GH"/>
</dbReference>
<evidence type="ECO:0000259" key="20">
    <source>
        <dbReference type="Pfam" id="PF14702"/>
    </source>
</evidence>
<feature type="domain" description="Eukaryotic glycogen debranching enzyme N-terminal" evidence="18">
    <location>
        <begin position="30"/>
        <end position="119"/>
    </location>
</feature>
<evidence type="ECO:0000313" key="21">
    <source>
        <dbReference type="EnsemblMetazoa" id="XP_022647560"/>
    </source>
</evidence>
<keyword evidence="13" id="KW-0511">Multifunctional enzyme</keyword>
<dbReference type="GeneID" id="111244580"/>
<evidence type="ECO:0000256" key="7">
    <source>
        <dbReference type="ARBA" id="ARBA00020723"/>
    </source>
</evidence>
<dbReference type="SUPFAM" id="SSF51445">
    <property type="entry name" value="(Trans)glycosidases"/>
    <property type="match status" value="1"/>
</dbReference>
<evidence type="ECO:0000259" key="19">
    <source>
        <dbReference type="Pfam" id="PF14701"/>
    </source>
</evidence>
<feature type="domain" description="Glycogen debranching enzyme glucanotransferase" evidence="19">
    <location>
        <begin position="121"/>
        <end position="538"/>
    </location>
</feature>
<evidence type="ECO:0000256" key="1">
    <source>
        <dbReference type="ARBA" id="ARBA00000439"/>
    </source>
</evidence>
<dbReference type="EC" id="2.4.1.25" evidence="5"/>
<dbReference type="EnsemblMetazoa" id="XM_022791825">
    <property type="protein sequence ID" value="XP_022647560"/>
    <property type="gene ID" value="LOC111244580"/>
</dbReference>
<dbReference type="RefSeq" id="XP_022647560.1">
    <property type="nucleotide sequence ID" value="XM_022791825.1"/>
</dbReference>
<feature type="domain" description="Glycogen debranching enzyme central" evidence="20">
    <location>
        <begin position="676"/>
        <end position="943"/>
    </location>
</feature>
<dbReference type="GO" id="GO:0005980">
    <property type="term" value="P:glycogen catabolic process"/>
    <property type="evidence" value="ECO:0007669"/>
    <property type="project" value="InterPro"/>
</dbReference>
<feature type="domain" description="Glycogen debranching enzyme C-terminal" evidence="17">
    <location>
        <begin position="1047"/>
        <end position="1481"/>
    </location>
</feature>
<dbReference type="PANTHER" id="PTHR10569">
    <property type="entry name" value="GLYCOGEN DEBRANCHING ENZYME"/>
    <property type="match status" value="1"/>
</dbReference>
<dbReference type="FunCoup" id="A0A7M7J6K7">
    <property type="interactions" value="1061"/>
</dbReference>
<name>A0A7M7J6K7_VARDE</name>
<dbReference type="FunFam" id="3.20.20.80:FF:000070">
    <property type="entry name" value="GDB1p Glycogen debranching enzyme"/>
    <property type="match status" value="1"/>
</dbReference>
<dbReference type="InterPro" id="IPR029436">
    <property type="entry name" value="AGL_euk_N"/>
</dbReference>
<evidence type="ECO:0000256" key="13">
    <source>
        <dbReference type="ARBA" id="ARBA00023268"/>
    </source>
</evidence>
<comment type="similarity">
    <text evidence="15">Belongs to the glycogen debranching enzyme family.</text>
</comment>
<dbReference type="InterPro" id="IPR032788">
    <property type="entry name" value="AGL_central"/>
</dbReference>
<comment type="subcellular location">
    <subcellularLocation>
        <location evidence="4">Cytoplasm</location>
    </subcellularLocation>
</comment>
<evidence type="ECO:0000256" key="11">
    <source>
        <dbReference type="ARBA" id="ARBA00022801"/>
    </source>
</evidence>
<reference evidence="21" key="1">
    <citation type="submission" date="2021-01" db="UniProtKB">
        <authorList>
            <consortium name="EnsemblMetazoa"/>
        </authorList>
    </citation>
    <scope>IDENTIFICATION</scope>
</reference>
<dbReference type="SUPFAM" id="SSF48208">
    <property type="entry name" value="Six-hairpin glycosidases"/>
    <property type="match status" value="1"/>
</dbReference>
<evidence type="ECO:0000256" key="6">
    <source>
        <dbReference type="ARBA" id="ARBA00012778"/>
    </source>
</evidence>
<protein>
    <recommendedName>
        <fullName evidence="7">Glycogen debranching enzyme</fullName>
        <ecNumber evidence="5">2.4.1.25</ecNumber>
        <ecNumber evidence="6">3.2.1.33</ecNumber>
    </recommendedName>
    <alternativeName>
        <fullName evidence="16">Glycogen debrancher</fullName>
    </alternativeName>
</protein>
<evidence type="ECO:0000256" key="16">
    <source>
        <dbReference type="ARBA" id="ARBA00031477"/>
    </source>
</evidence>
<dbReference type="InterPro" id="IPR006421">
    <property type="entry name" value="Glycogen_debranch_met"/>
</dbReference>
<evidence type="ECO:0000256" key="14">
    <source>
        <dbReference type="ARBA" id="ARBA00023295"/>
    </source>
</evidence>
<evidence type="ECO:0000256" key="5">
    <source>
        <dbReference type="ARBA" id="ARBA00012560"/>
    </source>
</evidence>
<dbReference type="Pfam" id="PF06202">
    <property type="entry name" value="GDE_C"/>
    <property type="match status" value="1"/>
</dbReference>
<dbReference type="GO" id="GO:0005978">
    <property type="term" value="P:glycogen biosynthetic process"/>
    <property type="evidence" value="ECO:0007669"/>
    <property type="project" value="UniProtKB-KW"/>
</dbReference>
<evidence type="ECO:0000256" key="15">
    <source>
        <dbReference type="ARBA" id="ARBA00025780"/>
    </source>
</evidence>
<dbReference type="OMA" id="YEEGHVH"/>
<evidence type="ECO:0000259" key="18">
    <source>
        <dbReference type="Pfam" id="PF14699"/>
    </source>
</evidence>
<keyword evidence="22" id="KW-1185">Reference proteome</keyword>
<proteinExistence type="inferred from homology"/>
<keyword evidence="11" id="KW-0378">Hydrolase</keyword>
<dbReference type="OrthoDB" id="10248904at2759"/>
<keyword evidence="10" id="KW-0808">Transferase</keyword>
<keyword evidence="8" id="KW-0963">Cytoplasm</keyword>
<dbReference type="Pfam" id="PF14702">
    <property type="entry name" value="hGDE_central"/>
    <property type="match status" value="1"/>
</dbReference>
<dbReference type="Gene3D" id="1.50.10.10">
    <property type="match status" value="1"/>
</dbReference>
<evidence type="ECO:0000256" key="2">
    <source>
        <dbReference type="ARBA" id="ARBA00000927"/>
    </source>
</evidence>
<dbReference type="Gene3D" id="3.20.20.80">
    <property type="entry name" value="Glycosidases"/>
    <property type="match status" value="2"/>
</dbReference>
<sequence length="1490" mass="168498">MLHIELLVFRLEFGRKCESEIYKVPRDTTVRFELGPSLYGHDVALFINCPSSPEIAFKRDCYRPLKWKYHFADYADGSNAYSDCHFAMSGSFRFYFTIDDNREENGSGYLLVDPVLTLQGKTLPLDAIQCQTVLSKCLGPLNTWEDKIKVAASSGYNMVHFTPVQALGGSNSAYSLRNHMALNDTFTPSGSDSNTFDDIKAFLKLMENKYNLLSLTDIVLNHTANETPWLREHPECSFNAENSPHLRPAMLLDQELYLLSRQAMLGKMTAAGIPLRITEEEHLEAVRRKIVADILPRLKLHEFYICDIDKLVKEFEATPATTLSDSQESLKMKYNYTRFGTTCDVVQARKIFHSSNQFRDHLASFNARECHNTEEHLRNAAENVIKGLRYHKVDNWGPKKHEITEQDLLTVRYFLPNHDELADQITSAEMEAMFNDERGRYIMAHNGWVMGDNPLRNFALEGSMVYLRRELIAWGDSCKLRYGEKPEDCPFLWKYMAEYVRKSAELFHGLRLDNCHSTPIHVAEYLLDEARAVRSNLYVIAELFTSSEALDNIFVNRLGINALIREALQAHNSHELGRLVHRFGGIPVGSFFHAEGVAPLMPSVVHAILIDMTHDNPSPYEKRSVYDFLPSAALVSMASCATGSSRGYDELVPHHIHVVSEAREFAGFSQLPPEAGIIAAKRLLNEMHYRLAIEDFVEVYVDQLDYNTVAVTRRCPHTDDSVILVSRTAFQWPKNPNEASYLRSLRIPGKIQEVILQAKIMKDSSSTNVFTKDPKIINGLTDFKLEIRNNFPVSESFMVHISEVDSESCEVNFTNLTPGSVIAFRICVGPASRSSMEAARSMLRPFGYFKHPVDVPADVKATVEALDLDDINRILFHCDREEQSDGFGIGAYVLNDVGPMLYCGLQGVMTHLAYIRPRNDLGHPLCANVRDGDWLMDYLISRLRPFKSCNGFADLLRRMFEPVRGVPHYLKPCYFDAVITSLFTQLLEASWQKMSRFVTCGGSFIRELALASVILTSYIYDSPLPPLSKRLNLSLSYKIDAHTRSPTLQCPTLAAGLPHFATGYMRNWGRDTFISLRGMLLLTGRFAEARQIILGFAGALRHGLIPNLLDRGINSRYNCRDAVWFWLESIKQYVIGVPNGEAILNDSVSRLYPTDDSQPQGTDVAVMDLHEVMQEALQRHWSGISFRERNAGSRIDSQMKDPGFNVTAGINHDTGFVFGGNIHNCGTWMDKMGSVPGRNQGEPASPRDGSAVELVGLCMSVVQWLHDINAKGLYPYRGVRNDDDSLTSFNEWASRIKTHFEPHFWVPEEGAGPYERQADLINRRGIYKDTVGSGIPWADYQFRPNFTIAMVVAPELFDRAHAQKALANADRLLKGPLGMKTLDPGDMSYNGNYDNNDATAGFNYHLGPEWLWPMGYFLRAQLLFADDVEKARRSARRTLQAHWRALQESPWRGLAELTNSNGAACYASCPIQAWSHGCLLELLYQLYHNA</sequence>
<evidence type="ECO:0000259" key="17">
    <source>
        <dbReference type="Pfam" id="PF06202"/>
    </source>
</evidence>
<dbReference type="Pfam" id="PF14699">
    <property type="entry name" value="hGDE_N"/>
    <property type="match status" value="1"/>
</dbReference>
<comment type="function">
    <text evidence="3">Multifunctional enzyme acting as 1,4-alpha-D-glucan:1,4-alpha-D-glucan 4-alpha-D-glycosyltransferase and amylo-1,6-glucosidase in glycogen degradation.</text>
</comment>
<dbReference type="NCBIfam" id="TIGR01531">
    <property type="entry name" value="glyc_debranch"/>
    <property type="match status" value="1"/>
</dbReference>
<dbReference type="EC" id="3.2.1.33" evidence="6"/>
<comment type="catalytic activity">
    <reaction evidence="1">
        <text>Transfers a segment of a (1-&gt;4)-alpha-D-glucan to a new position in an acceptor, which may be glucose or a (1-&gt;4)-alpha-D-glucan.</text>
        <dbReference type="EC" id="2.4.1.25"/>
    </reaction>
</comment>
<comment type="catalytic activity">
    <reaction evidence="2">
        <text>Hydrolysis of (1-&gt;6)-alpha-D-glucosidic branch linkages in glycogen phosphorylase limit dextrin.</text>
        <dbReference type="EC" id="3.2.1.33"/>
    </reaction>
</comment>
<dbReference type="GO" id="GO:0004135">
    <property type="term" value="F:amylo-alpha-1,6-glucosidase activity"/>
    <property type="evidence" value="ECO:0007669"/>
    <property type="project" value="UniProtKB-EC"/>
</dbReference>
<dbReference type="GO" id="GO:0005737">
    <property type="term" value="C:cytoplasm"/>
    <property type="evidence" value="ECO:0007669"/>
    <property type="project" value="UniProtKB-SubCell"/>
</dbReference>
<keyword evidence="9" id="KW-0328">Glycosyltransferase</keyword>
<accession>A0A7M7J6K7</accession>
<organism evidence="21 22">
    <name type="scientific">Varroa destructor</name>
    <name type="common">Honeybee mite</name>
    <dbReference type="NCBI Taxonomy" id="109461"/>
    <lineage>
        <taxon>Eukaryota</taxon>
        <taxon>Metazoa</taxon>
        <taxon>Ecdysozoa</taxon>
        <taxon>Arthropoda</taxon>
        <taxon>Chelicerata</taxon>
        <taxon>Arachnida</taxon>
        <taxon>Acari</taxon>
        <taxon>Parasitiformes</taxon>
        <taxon>Mesostigmata</taxon>
        <taxon>Gamasina</taxon>
        <taxon>Dermanyssoidea</taxon>
        <taxon>Varroidae</taxon>
        <taxon>Varroa</taxon>
    </lineage>
</organism>
<dbReference type="CDD" id="cd11327">
    <property type="entry name" value="AmyAc_Glg_debranch_2"/>
    <property type="match status" value="1"/>
</dbReference>
<dbReference type="InterPro" id="IPR008928">
    <property type="entry name" value="6-hairpin_glycosidase_sf"/>
</dbReference>
<dbReference type="Proteomes" id="UP000594260">
    <property type="component" value="Unplaced"/>
</dbReference>
<evidence type="ECO:0000256" key="9">
    <source>
        <dbReference type="ARBA" id="ARBA00022676"/>
    </source>
</evidence>